<evidence type="ECO:0000256" key="1">
    <source>
        <dbReference type="SAM" id="MobiDB-lite"/>
    </source>
</evidence>
<feature type="region of interest" description="Disordered" evidence="1">
    <location>
        <begin position="1"/>
        <end position="20"/>
    </location>
</feature>
<feature type="compositionally biased region" description="Acidic residues" evidence="1">
    <location>
        <begin position="301"/>
        <end position="339"/>
    </location>
</feature>
<sequence>MLTSEMLTNGKDYSMTSTTPDPRSIAQAVAYEVADEDAQVGDFLGVTELEDGVSDFRFAANIVGYEGWQWSVTLYHDIEMDTWTVNESSLVPGEDSLLPPKWVPWKDRLKPGDLAVTDAIGTEPDDPRLEDGFRLTGKADADGGEDADEIEGTDAADAAAQTDGTDEADETMEIVHEYELSRRRVLTPLGRAQAAQRWYAGPHGPKSLSTKTADGLACENCGFFVPLKGELNLLFGVCANKWSPDDGRVVSRDHGCGQHSEMTPPEPSRLWVQSKPAFDDLHIDIVAQAPREERGQIEAIESADDDDATEEDIERNTVVDDELDTTADDADEVSGDEPVIENTVDLREIADRVESDRDDDDIDDVETDGDDAEAPTTND</sequence>
<name>A0A2N5J7H7_9BIFI</name>
<evidence type="ECO:0000313" key="2">
    <source>
        <dbReference type="EMBL" id="PLS30151.1"/>
    </source>
</evidence>
<feature type="compositionally biased region" description="Acidic residues" evidence="1">
    <location>
        <begin position="142"/>
        <end position="154"/>
    </location>
</feature>
<feature type="compositionally biased region" description="Acidic residues" evidence="1">
    <location>
        <begin position="356"/>
        <end position="373"/>
    </location>
</feature>
<gene>
    <name evidence="2" type="ORF">Uis1B_2034</name>
</gene>
<feature type="region of interest" description="Disordered" evidence="1">
    <location>
        <begin position="299"/>
        <end position="379"/>
    </location>
</feature>
<dbReference type="InterPro" id="IPR021391">
    <property type="entry name" value="DUF3027"/>
</dbReference>
<feature type="compositionally biased region" description="Basic and acidic residues" evidence="1">
    <location>
        <begin position="125"/>
        <end position="141"/>
    </location>
</feature>
<comment type="caution">
    <text evidence="2">The sequence shown here is derived from an EMBL/GenBank/DDBJ whole genome shotgun (WGS) entry which is preliminary data.</text>
</comment>
<proteinExistence type="predicted"/>
<keyword evidence="3" id="KW-1185">Reference proteome</keyword>
<feature type="region of interest" description="Disordered" evidence="1">
    <location>
        <begin position="119"/>
        <end position="168"/>
    </location>
</feature>
<dbReference type="Proteomes" id="UP000235050">
    <property type="component" value="Unassembled WGS sequence"/>
</dbReference>
<protein>
    <recommendedName>
        <fullName evidence="4">DUF3027 domain-containing protein</fullName>
    </recommendedName>
</protein>
<evidence type="ECO:0000313" key="3">
    <source>
        <dbReference type="Proteomes" id="UP000235050"/>
    </source>
</evidence>
<reference evidence="2 3" key="1">
    <citation type="submission" date="2017-07" db="EMBL/GenBank/DDBJ databases">
        <title>Bifidobacterium novel species.</title>
        <authorList>
            <person name="Lugli G.A."/>
            <person name="Milani C."/>
            <person name="Duranti S."/>
            <person name="Mangifesta M."/>
        </authorList>
    </citation>
    <scope>NUCLEOTIDE SEQUENCE [LARGE SCALE GENOMIC DNA]</scope>
    <source>
        <strain evidence="3">Uis1B</strain>
    </source>
</reference>
<accession>A0A2N5J7H7</accession>
<evidence type="ECO:0008006" key="4">
    <source>
        <dbReference type="Google" id="ProtNLM"/>
    </source>
</evidence>
<organism evidence="2 3">
    <name type="scientific">Bifidobacterium margollesii</name>
    <dbReference type="NCBI Taxonomy" id="2020964"/>
    <lineage>
        <taxon>Bacteria</taxon>
        <taxon>Bacillati</taxon>
        <taxon>Actinomycetota</taxon>
        <taxon>Actinomycetes</taxon>
        <taxon>Bifidobacteriales</taxon>
        <taxon>Bifidobacteriaceae</taxon>
        <taxon>Bifidobacterium</taxon>
    </lineage>
</organism>
<dbReference type="EMBL" id="NMWU01000043">
    <property type="protein sequence ID" value="PLS30151.1"/>
    <property type="molecule type" value="Genomic_DNA"/>
</dbReference>
<feature type="compositionally biased region" description="Basic and acidic residues" evidence="1">
    <location>
        <begin position="344"/>
        <end position="355"/>
    </location>
</feature>
<dbReference type="AlphaFoldDB" id="A0A2N5J7H7"/>
<dbReference type="Pfam" id="PF11228">
    <property type="entry name" value="DUF3027"/>
    <property type="match status" value="1"/>
</dbReference>